<reference evidence="4 5" key="1">
    <citation type="submission" date="2018-04" db="EMBL/GenBank/DDBJ databases">
        <title>Flavobacterium sp. nov., isolated from glacier ice.</title>
        <authorList>
            <person name="Liu Q."/>
            <person name="Xin Y.-H."/>
        </authorList>
    </citation>
    <scope>NUCLEOTIDE SEQUENCE [LARGE SCALE GENOMIC DNA]</scope>
    <source>
        <strain evidence="4 5">RB1R5</strain>
    </source>
</reference>
<dbReference type="OrthoDB" id="9803017at2"/>
<evidence type="ECO:0000313" key="5">
    <source>
        <dbReference type="Proteomes" id="UP000245449"/>
    </source>
</evidence>
<dbReference type="PANTHER" id="PTHR43542:SF1">
    <property type="entry name" value="METHYLTRANSFERASE"/>
    <property type="match status" value="1"/>
</dbReference>
<dbReference type="EMBL" id="QCZI01000005">
    <property type="protein sequence ID" value="PWA05853.1"/>
    <property type="molecule type" value="Genomic_DNA"/>
</dbReference>
<dbReference type="GO" id="GO:0008168">
    <property type="term" value="F:methyltransferase activity"/>
    <property type="evidence" value="ECO:0007669"/>
    <property type="project" value="UniProtKB-KW"/>
</dbReference>
<dbReference type="PIRSF" id="PIRSF004553">
    <property type="entry name" value="CHP00095"/>
    <property type="match status" value="1"/>
</dbReference>
<dbReference type="Proteomes" id="UP000245449">
    <property type="component" value="Unassembled WGS sequence"/>
</dbReference>
<evidence type="ECO:0000313" key="4">
    <source>
        <dbReference type="EMBL" id="PWA05853.1"/>
    </source>
</evidence>
<name>A0A2U1JLU6_9FLAO</name>
<dbReference type="InterPro" id="IPR029063">
    <property type="entry name" value="SAM-dependent_MTases_sf"/>
</dbReference>
<feature type="region of interest" description="Disordered" evidence="3">
    <location>
        <begin position="1"/>
        <end position="21"/>
    </location>
</feature>
<evidence type="ECO:0000256" key="3">
    <source>
        <dbReference type="SAM" id="MobiDB-lite"/>
    </source>
</evidence>
<dbReference type="GO" id="GO:0031167">
    <property type="term" value="P:rRNA methylation"/>
    <property type="evidence" value="ECO:0007669"/>
    <property type="project" value="InterPro"/>
</dbReference>
<dbReference type="SUPFAM" id="SSF53335">
    <property type="entry name" value="S-adenosyl-L-methionine-dependent methyltransferases"/>
    <property type="match status" value="1"/>
</dbReference>
<dbReference type="Gene3D" id="3.40.50.150">
    <property type="entry name" value="Vaccinia Virus protein VP39"/>
    <property type="match status" value="1"/>
</dbReference>
<keyword evidence="2 4" id="KW-0808">Transferase</keyword>
<organism evidence="4 5">
    <name type="scientific">Flavobacterium psychrotolerans</name>
    <dbReference type="NCBI Taxonomy" id="2169410"/>
    <lineage>
        <taxon>Bacteria</taxon>
        <taxon>Pseudomonadati</taxon>
        <taxon>Bacteroidota</taxon>
        <taxon>Flavobacteriia</taxon>
        <taxon>Flavobacteriales</taxon>
        <taxon>Flavobacteriaceae</taxon>
        <taxon>Flavobacterium</taxon>
    </lineage>
</organism>
<keyword evidence="5" id="KW-1185">Reference proteome</keyword>
<gene>
    <name evidence="4" type="ORF">DB895_05360</name>
</gene>
<dbReference type="AlphaFoldDB" id="A0A2U1JLU6"/>
<dbReference type="PANTHER" id="PTHR43542">
    <property type="entry name" value="METHYLTRANSFERASE"/>
    <property type="match status" value="1"/>
</dbReference>
<protein>
    <submittedName>
        <fullName evidence="4">16S rRNA (Guanine(966)-N(2))-methyltransferase RsmD</fullName>
    </submittedName>
</protein>
<proteinExistence type="predicted"/>
<dbReference type="PROSITE" id="PS00092">
    <property type="entry name" value="N6_MTASE"/>
    <property type="match status" value="1"/>
</dbReference>
<dbReference type="InterPro" id="IPR002052">
    <property type="entry name" value="DNA_methylase_N6_adenine_CS"/>
</dbReference>
<evidence type="ECO:0000256" key="1">
    <source>
        <dbReference type="ARBA" id="ARBA00022603"/>
    </source>
</evidence>
<dbReference type="InterPro" id="IPR004398">
    <property type="entry name" value="RNA_MeTrfase_RsmD"/>
</dbReference>
<comment type="caution">
    <text evidence="4">The sequence shown here is derived from an EMBL/GenBank/DDBJ whole genome shotgun (WGS) entry which is preliminary data.</text>
</comment>
<accession>A0A2U1JLU6</accession>
<dbReference type="RefSeq" id="WP_116724338.1">
    <property type="nucleotide sequence ID" value="NZ_QCZI01000005.1"/>
</dbReference>
<evidence type="ECO:0000256" key="2">
    <source>
        <dbReference type="ARBA" id="ARBA00022679"/>
    </source>
</evidence>
<sequence>MRIISGKFKGRRISPPRNLPVRPTTDMSKEALFNVLNNHFDFNGLKVLDLFSGTGNISYEFASRGSDNITSIDGDFGCVKFIKQTASEYDFNIAAIKSDVLKYIEKCKAKYNIIFADPPYAFEQKIFDAIVLSVFENDLLEEDGMMIIEHSKYTKLDHLIHFSFKKSYGGSIFSFFEINKNQEDEIIEDDGEEE</sequence>
<dbReference type="CDD" id="cd02440">
    <property type="entry name" value="AdoMet_MTases"/>
    <property type="match status" value="1"/>
</dbReference>
<keyword evidence="1 4" id="KW-0489">Methyltransferase</keyword>
<dbReference type="Pfam" id="PF03602">
    <property type="entry name" value="Cons_hypoth95"/>
    <property type="match status" value="1"/>
</dbReference>
<dbReference type="GO" id="GO:0003676">
    <property type="term" value="F:nucleic acid binding"/>
    <property type="evidence" value="ECO:0007669"/>
    <property type="project" value="InterPro"/>
</dbReference>